<dbReference type="PROSITE" id="PS50216">
    <property type="entry name" value="DHHC"/>
    <property type="match status" value="1"/>
</dbReference>
<keyword evidence="7" id="KW-0449">Lipoprotein</keyword>
<dbReference type="EMBL" id="MU004230">
    <property type="protein sequence ID" value="KAF2674881.1"/>
    <property type="molecule type" value="Genomic_DNA"/>
</dbReference>
<evidence type="ECO:0000256" key="4">
    <source>
        <dbReference type="ARBA" id="ARBA00022989"/>
    </source>
</evidence>
<dbReference type="GO" id="GO:0006612">
    <property type="term" value="P:protein targeting to membrane"/>
    <property type="evidence" value="ECO:0007669"/>
    <property type="project" value="TreeGrafter"/>
</dbReference>
<keyword evidence="6" id="KW-0564">Palmitate</keyword>
<feature type="transmembrane region" description="Helical" evidence="11">
    <location>
        <begin position="491"/>
        <end position="518"/>
    </location>
</feature>
<keyword evidence="5 11" id="KW-0472">Membrane</keyword>
<feature type="transmembrane region" description="Helical" evidence="11">
    <location>
        <begin position="347"/>
        <end position="371"/>
    </location>
</feature>
<feature type="compositionally biased region" description="Low complexity" evidence="12">
    <location>
        <begin position="147"/>
        <end position="167"/>
    </location>
</feature>
<dbReference type="OrthoDB" id="9909019at2759"/>
<feature type="compositionally biased region" description="Polar residues" evidence="12">
    <location>
        <begin position="86"/>
        <end position="139"/>
    </location>
</feature>
<evidence type="ECO:0000256" key="2">
    <source>
        <dbReference type="ARBA" id="ARBA00022679"/>
    </source>
</evidence>
<evidence type="ECO:0000256" key="8">
    <source>
        <dbReference type="ARBA" id="ARBA00023315"/>
    </source>
</evidence>
<keyword evidence="4 11" id="KW-1133">Transmembrane helix</keyword>
<evidence type="ECO:0000256" key="11">
    <source>
        <dbReference type="RuleBase" id="RU079119"/>
    </source>
</evidence>
<keyword evidence="8 11" id="KW-0012">Acyltransferase</keyword>
<keyword evidence="3 11" id="KW-0812">Transmembrane</keyword>
<evidence type="ECO:0000256" key="10">
    <source>
        <dbReference type="ARBA" id="ARBA00048048"/>
    </source>
</evidence>
<comment type="domain">
    <text evidence="11">The DHHC domain is required for palmitoyltransferase activity.</text>
</comment>
<dbReference type="GO" id="GO:0005783">
    <property type="term" value="C:endoplasmic reticulum"/>
    <property type="evidence" value="ECO:0007669"/>
    <property type="project" value="TreeGrafter"/>
</dbReference>
<evidence type="ECO:0000256" key="9">
    <source>
        <dbReference type="ARBA" id="ARBA00023463"/>
    </source>
</evidence>
<feature type="domain" description="Palmitoyltransferase DHHC" evidence="13">
    <location>
        <begin position="446"/>
        <end position="572"/>
    </location>
</feature>
<name>A0A6A6UTX9_9PEZI</name>
<dbReference type="InterPro" id="IPR039859">
    <property type="entry name" value="PFA4/ZDH16/20/ERF2-like"/>
</dbReference>
<feature type="region of interest" description="Disordered" evidence="12">
    <location>
        <begin position="1"/>
        <end position="201"/>
    </location>
</feature>
<feature type="compositionally biased region" description="Polar residues" evidence="12">
    <location>
        <begin position="249"/>
        <end position="261"/>
    </location>
</feature>
<dbReference type="GO" id="GO:0019706">
    <property type="term" value="F:protein-cysteine S-palmitoyltransferase activity"/>
    <property type="evidence" value="ECO:0007669"/>
    <property type="project" value="UniProtKB-EC"/>
</dbReference>
<evidence type="ECO:0000256" key="7">
    <source>
        <dbReference type="ARBA" id="ARBA00023288"/>
    </source>
</evidence>
<dbReference type="Pfam" id="PF01529">
    <property type="entry name" value="DHHC"/>
    <property type="match status" value="1"/>
</dbReference>
<accession>A0A6A6UTX9</accession>
<dbReference type="EC" id="2.3.1.225" evidence="11"/>
<feature type="compositionally biased region" description="Basic and acidic residues" evidence="12">
    <location>
        <begin position="31"/>
        <end position="55"/>
    </location>
</feature>
<comment type="catalytic activity">
    <reaction evidence="10 11">
        <text>L-cysteinyl-[protein] + hexadecanoyl-CoA = S-hexadecanoyl-L-cysteinyl-[protein] + CoA</text>
        <dbReference type="Rhea" id="RHEA:36683"/>
        <dbReference type="Rhea" id="RHEA-COMP:10131"/>
        <dbReference type="Rhea" id="RHEA-COMP:11032"/>
        <dbReference type="ChEBI" id="CHEBI:29950"/>
        <dbReference type="ChEBI" id="CHEBI:57287"/>
        <dbReference type="ChEBI" id="CHEBI:57379"/>
        <dbReference type="ChEBI" id="CHEBI:74151"/>
        <dbReference type="EC" id="2.3.1.225"/>
    </reaction>
</comment>
<evidence type="ECO:0000256" key="12">
    <source>
        <dbReference type="SAM" id="MobiDB-lite"/>
    </source>
</evidence>
<protein>
    <recommendedName>
        <fullName evidence="11">Palmitoyltransferase</fullName>
        <ecNumber evidence="11">2.3.1.225</ecNumber>
    </recommendedName>
</protein>
<sequence length="646" mass="71133">MSAPGAAPPGSTRASQGAEPASFPNPQGISEQDRPVSRGSRMTDEMTDYDGDHEGPAVNPTSQRPRSSAQPSTPLGRAGQIIVTAGENSRPSSANTGTSRGNWSQQQRPVPTSYAGSTGAGSTRPPTASSRTHVPSLTAQAFYRPMSSQRLQAQRAQRGSAPVQAAQETREEPEEERPASELRTASGNRPLSRGTDITEYGPTEYIVADRPSAVPSLPEMPDRHSANPSPVNNSPTAESVAPLRKNEDPTQPGTKRPSNLNIGRIIDANIPSGPITPRSFRSNILPSRHSQGYLGHQKLPSEASTAQAREATKSIVKKNLGKNYEYFPGNTVFCLGGRIQNTRDRPINIGTGLIILLPTALFLGFSAPWLWEHVSPAIPILFAYLFLICFSSFWHGSVTDPGILPRGLHPFPPTPANEDPLTLGPATVAWTLVRSAGPIDAMEVPSKYCKTCDIWRPPRTHHCRTCDNCVETQDHHCVWLNNCVGRRNYRYFFVFVTSGFILGLFLFAASLAHVLLWAKQNNTDFAASANANRVPMAMVVYGILACLYPLALWVYHLWLMARGETTREYMQSQKFSPQDRHRPYALGNPLKNWIAVILRPRPPTYLRFKSAREEGDRRFTDTKRVWQKSQTKEVEMVDVGPRVGRA</sequence>
<evidence type="ECO:0000256" key="3">
    <source>
        <dbReference type="ARBA" id="ARBA00022692"/>
    </source>
</evidence>
<feature type="transmembrane region" description="Helical" evidence="11">
    <location>
        <begin position="538"/>
        <end position="561"/>
    </location>
</feature>
<evidence type="ECO:0000313" key="14">
    <source>
        <dbReference type="EMBL" id="KAF2674881.1"/>
    </source>
</evidence>
<feature type="region of interest" description="Disordered" evidence="12">
    <location>
        <begin position="213"/>
        <end position="264"/>
    </location>
</feature>
<dbReference type="GO" id="GO:0005794">
    <property type="term" value="C:Golgi apparatus"/>
    <property type="evidence" value="ECO:0007669"/>
    <property type="project" value="TreeGrafter"/>
</dbReference>
<proteinExistence type="inferred from homology"/>
<feature type="compositionally biased region" description="Polar residues" evidence="12">
    <location>
        <begin position="59"/>
        <end position="73"/>
    </location>
</feature>
<dbReference type="PANTHER" id="PTHR22883:SF43">
    <property type="entry name" value="PALMITOYLTRANSFERASE APP"/>
    <property type="match status" value="1"/>
</dbReference>
<evidence type="ECO:0000256" key="5">
    <source>
        <dbReference type="ARBA" id="ARBA00023136"/>
    </source>
</evidence>
<dbReference type="InterPro" id="IPR001594">
    <property type="entry name" value="Palmitoyltrfase_DHHC"/>
</dbReference>
<evidence type="ECO:0000259" key="13">
    <source>
        <dbReference type="Pfam" id="PF01529"/>
    </source>
</evidence>
<gene>
    <name evidence="14" type="ORF">BT63DRAFT_395412</name>
</gene>
<comment type="subcellular location">
    <subcellularLocation>
        <location evidence="1">Endomembrane system</location>
        <topology evidence="1">Multi-pass membrane protein</topology>
    </subcellularLocation>
</comment>
<feature type="compositionally biased region" description="Polar residues" evidence="12">
    <location>
        <begin position="226"/>
        <end position="237"/>
    </location>
</feature>
<dbReference type="AlphaFoldDB" id="A0A6A6UTX9"/>
<keyword evidence="15" id="KW-1185">Reference proteome</keyword>
<feature type="transmembrane region" description="Helical" evidence="11">
    <location>
        <begin position="377"/>
        <end position="396"/>
    </location>
</feature>
<evidence type="ECO:0000256" key="1">
    <source>
        <dbReference type="ARBA" id="ARBA00004127"/>
    </source>
</evidence>
<comment type="similarity">
    <text evidence="9">Belongs to the DHHC palmitoyltransferase family. ERF2/ZDHHC9 subfamily.</text>
</comment>
<organism evidence="14 15">
    <name type="scientific">Microthyrium microscopicum</name>
    <dbReference type="NCBI Taxonomy" id="703497"/>
    <lineage>
        <taxon>Eukaryota</taxon>
        <taxon>Fungi</taxon>
        <taxon>Dikarya</taxon>
        <taxon>Ascomycota</taxon>
        <taxon>Pezizomycotina</taxon>
        <taxon>Dothideomycetes</taxon>
        <taxon>Dothideomycetes incertae sedis</taxon>
        <taxon>Microthyriales</taxon>
        <taxon>Microthyriaceae</taxon>
        <taxon>Microthyrium</taxon>
    </lineage>
</organism>
<evidence type="ECO:0000313" key="15">
    <source>
        <dbReference type="Proteomes" id="UP000799302"/>
    </source>
</evidence>
<dbReference type="Proteomes" id="UP000799302">
    <property type="component" value="Unassembled WGS sequence"/>
</dbReference>
<reference evidence="14" key="1">
    <citation type="journal article" date="2020" name="Stud. Mycol.">
        <title>101 Dothideomycetes genomes: a test case for predicting lifestyles and emergence of pathogens.</title>
        <authorList>
            <person name="Haridas S."/>
            <person name="Albert R."/>
            <person name="Binder M."/>
            <person name="Bloem J."/>
            <person name="Labutti K."/>
            <person name="Salamov A."/>
            <person name="Andreopoulos B."/>
            <person name="Baker S."/>
            <person name="Barry K."/>
            <person name="Bills G."/>
            <person name="Bluhm B."/>
            <person name="Cannon C."/>
            <person name="Castanera R."/>
            <person name="Culley D."/>
            <person name="Daum C."/>
            <person name="Ezra D."/>
            <person name="Gonzalez J."/>
            <person name="Henrissat B."/>
            <person name="Kuo A."/>
            <person name="Liang C."/>
            <person name="Lipzen A."/>
            <person name="Lutzoni F."/>
            <person name="Magnuson J."/>
            <person name="Mondo S."/>
            <person name="Nolan M."/>
            <person name="Ohm R."/>
            <person name="Pangilinan J."/>
            <person name="Park H.-J."/>
            <person name="Ramirez L."/>
            <person name="Alfaro M."/>
            <person name="Sun H."/>
            <person name="Tritt A."/>
            <person name="Yoshinaga Y."/>
            <person name="Zwiers L.-H."/>
            <person name="Turgeon B."/>
            <person name="Goodwin S."/>
            <person name="Spatafora J."/>
            <person name="Crous P."/>
            <person name="Grigoriev I."/>
        </authorList>
    </citation>
    <scope>NUCLEOTIDE SEQUENCE</scope>
    <source>
        <strain evidence="14">CBS 115976</strain>
    </source>
</reference>
<keyword evidence="2 11" id="KW-0808">Transferase</keyword>
<dbReference type="PANTHER" id="PTHR22883">
    <property type="entry name" value="ZINC FINGER DHHC DOMAIN CONTAINING PROTEIN"/>
    <property type="match status" value="1"/>
</dbReference>
<evidence type="ECO:0000256" key="6">
    <source>
        <dbReference type="ARBA" id="ARBA00023139"/>
    </source>
</evidence>